<keyword evidence="1" id="KW-0863">Zinc-finger</keyword>
<keyword evidence="5" id="KW-1185">Reference proteome</keyword>
<dbReference type="Gene3D" id="3.30.160.60">
    <property type="entry name" value="Classic Zinc Finger"/>
    <property type="match status" value="1"/>
</dbReference>
<organism evidence="4 5">
    <name type="scientific">Mycena albidolilacea</name>
    <dbReference type="NCBI Taxonomy" id="1033008"/>
    <lineage>
        <taxon>Eukaryota</taxon>
        <taxon>Fungi</taxon>
        <taxon>Dikarya</taxon>
        <taxon>Basidiomycota</taxon>
        <taxon>Agaricomycotina</taxon>
        <taxon>Agaricomycetes</taxon>
        <taxon>Agaricomycetidae</taxon>
        <taxon>Agaricales</taxon>
        <taxon>Marasmiineae</taxon>
        <taxon>Mycenaceae</taxon>
        <taxon>Mycena</taxon>
    </lineage>
</organism>
<keyword evidence="1" id="KW-0862">Zinc</keyword>
<evidence type="ECO:0000259" key="3">
    <source>
        <dbReference type="PROSITE" id="PS50157"/>
    </source>
</evidence>
<dbReference type="GO" id="GO:0008270">
    <property type="term" value="F:zinc ion binding"/>
    <property type="evidence" value="ECO:0007669"/>
    <property type="project" value="UniProtKB-KW"/>
</dbReference>
<protein>
    <recommendedName>
        <fullName evidence="3">C2H2-type domain-containing protein</fullName>
    </recommendedName>
</protein>
<gene>
    <name evidence="4" type="ORF">DFH08DRAFT_1015341</name>
</gene>
<name>A0AAD7AP34_9AGAR</name>
<dbReference type="Proteomes" id="UP001218218">
    <property type="component" value="Unassembled WGS sequence"/>
</dbReference>
<accession>A0AAD7AP34</accession>
<keyword evidence="1" id="KW-0479">Metal-binding</keyword>
<comment type="caution">
    <text evidence="4">The sequence shown here is derived from an EMBL/GenBank/DDBJ whole genome shotgun (WGS) entry which is preliminary data.</text>
</comment>
<dbReference type="EMBL" id="JARIHO010000003">
    <property type="protein sequence ID" value="KAJ7363809.1"/>
    <property type="molecule type" value="Genomic_DNA"/>
</dbReference>
<feature type="domain" description="C2H2-type" evidence="3">
    <location>
        <begin position="83"/>
        <end position="114"/>
    </location>
</feature>
<dbReference type="AlphaFoldDB" id="A0AAD7AP34"/>
<dbReference type="PROSITE" id="PS50157">
    <property type="entry name" value="ZINC_FINGER_C2H2_2"/>
    <property type="match status" value="1"/>
</dbReference>
<evidence type="ECO:0000256" key="2">
    <source>
        <dbReference type="SAM" id="MobiDB-lite"/>
    </source>
</evidence>
<feature type="compositionally biased region" description="Low complexity" evidence="2">
    <location>
        <begin position="33"/>
        <end position="47"/>
    </location>
</feature>
<proteinExistence type="predicted"/>
<evidence type="ECO:0000313" key="5">
    <source>
        <dbReference type="Proteomes" id="UP001218218"/>
    </source>
</evidence>
<reference evidence="4" key="1">
    <citation type="submission" date="2023-03" db="EMBL/GenBank/DDBJ databases">
        <title>Massive genome expansion in bonnet fungi (Mycena s.s.) driven by repeated elements and novel gene families across ecological guilds.</title>
        <authorList>
            <consortium name="Lawrence Berkeley National Laboratory"/>
            <person name="Harder C.B."/>
            <person name="Miyauchi S."/>
            <person name="Viragh M."/>
            <person name="Kuo A."/>
            <person name="Thoen E."/>
            <person name="Andreopoulos B."/>
            <person name="Lu D."/>
            <person name="Skrede I."/>
            <person name="Drula E."/>
            <person name="Henrissat B."/>
            <person name="Morin E."/>
            <person name="Kohler A."/>
            <person name="Barry K."/>
            <person name="LaButti K."/>
            <person name="Morin E."/>
            <person name="Salamov A."/>
            <person name="Lipzen A."/>
            <person name="Mereny Z."/>
            <person name="Hegedus B."/>
            <person name="Baldrian P."/>
            <person name="Stursova M."/>
            <person name="Weitz H."/>
            <person name="Taylor A."/>
            <person name="Grigoriev I.V."/>
            <person name="Nagy L.G."/>
            <person name="Martin F."/>
            <person name="Kauserud H."/>
        </authorList>
    </citation>
    <scope>NUCLEOTIDE SEQUENCE</scope>
    <source>
        <strain evidence="4">CBHHK002</strain>
    </source>
</reference>
<evidence type="ECO:0000256" key="1">
    <source>
        <dbReference type="PROSITE-ProRule" id="PRU00042"/>
    </source>
</evidence>
<feature type="region of interest" description="Disordered" evidence="2">
    <location>
        <begin position="23"/>
        <end position="47"/>
    </location>
</feature>
<sequence>MAIIRILWTEYTRAACRGARVGCAESDDDEPASAGSNSGDDSDYSADSLDSYIVDAQLTKRRGRRPGTQKQTRQKKAKAAKRFYCDLKCGVSFGREADLKRHKETSVVHGEKKIPCKFGCKAQICSRGDAMLRHLGMRLRL</sequence>
<evidence type="ECO:0000313" key="4">
    <source>
        <dbReference type="EMBL" id="KAJ7363809.1"/>
    </source>
</evidence>
<dbReference type="InterPro" id="IPR013087">
    <property type="entry name" value="Znf_C2H2_type"/>
</dbReference>